<feature type="region of interest" description="Adenylyl removase" evidence="7">
    <location>
        <begin position="1"/>
        <end position="407"/>
    </location>
</feature>
<dbReference type="GO" id="GO:0008882">
    <property type="term" value="F:[glutamate-ammonia-ligase] adenylyltransferase activity"/>
    <property type="evidence" value="ECO:0007669"/>
    <property type="project" value="UniProtKB-EC"/>
</dbReference>
<proteinExistence type="inferred from homology"/>
<keyword evidence="5 7" id="KW-0460">Magnesium</keyword>
<keyword evidence="4 7" id="KW-0067">ATP-binding</keyword>
<evidence type="ECO:0000256" key="5">
    <source>
        <dbReference type="ARBA" id="ARBA00022842"/>
    </source>
</evidence>
<comment type="catalytic activity">
    <reaction evidence="7">
        <text>[glutamine synthetase]-L-tyrosine + ATP = [glutamine synthetase]-O(4)-(5'-adenylyl)-L-tyrosine + diphosphate</text>
        <dbReference type="Rhea" id="RHEA:18589"/>
        <dbReference type="Rhea" id="RHEA-COMP:10660"/>
        <dbReference type="Rhea" id="RHEA-COMP:10661"/>
        <dbReference type="ChEBI" id="CHEBI:30616"/>
        <dbReference type="ChEBI" id="CHEBI:33019"/>
        <dbReference type="ChEBI" id="CHEBI:46858"/>
        <dbReference type="ChEBI" id="CHEBI:83624"/>
        <dbReference type="EC" id="2.7.7.42"/>
    </reaction>
</comment>
<comment type="function">
    <text evidence="7">Involved in the regulation of glutamine synthetase GlnA, a key enzyme in the process to assimilate ammonia. When cellular nitrogen levels are high, the C-terminal adenylyl transferase (AT) inactivates GlnA by covalent transfer of an adenylyl group from ATP to specific tyrosine residue of GlnA, thus reducing its activity. Conversely, when nitrogen levels are low, the N-terminal adenylyl removase (AR) activates GlnA by removing the adenylyl group by phosphorolysis, increasing its activity. The regulatory region of GlnE binds the signal transduction protein PII (GlnB) which indicates the nitrogen status of the cell.</text>
</comment>
<organism evidence="10 11">
    <name type="scientific">Kingella bonacorsii</name>
    <dbReference type="NCBI Taxonomy" id="2796361"/>
    <lineage>
        <taxon>Bacteria</taxon>
        <taxon>Pseudomonadati</taxon>
        <taxon>Pseudomonadota</taxon>
        <taxon>Betaproteobacteria</taxon>
        <taxon>Neisseriales</taxon>
        <taxon>Neisseriaceae</taxon>
        <taxon>Kingella</taxon>
    </lineage>
</organism>
<feature type="domain" description="Glutamate-ammonia ligase adenylyltransferase repeated" evidence="8">
    <location>
        <begin position="528"/>
        <end position="760"/>
    </location>
</feature>
<evidence type="ECO:0000313" key="11">
    <source>
        <dbReference type="Proteomes" id="UP000614058"/>
    </source>
</evidence>
<keyword evidence="11" id="KW-1185">Reference proteome</keyword>
<comment type="cofactor">
    <cofactor evidence="7">
        <name>Mg(2+)</name>
        <dbReference type="ChEBI" id="CHEBI:18420"/>
    </cofactor>
</comment>
<reference evidence="10 11" key="1">
    <citation type="journal article" date="2021" name="Pathogens">
        <title>Isolation and Characterization of Kingella bonacorsii sp. nov., A Novel Kingella Species Detected in a Stable Periodontitis Subject.</title>
        <authorList>
            <person name="Antezack A."/>
            <person name="Boxberger M."/>
            <person name="Rolland C."/>
            <person name="Monnet-Corti V."/>
            <person name="La Scola B."/>
        </authorList>
    </citation>
    <scope>NUCLEOTIDE SEQUENCE [LARGE SCALE GENOMIC DNA]</scope>
    <source>
        <strain evidence="10 11">Marseille-Q4569</strain>
    </source>
</reference>
<evidence type="ECO:0000313" key="10">
    <source>
        <dbReference type="EMBL" id="MBK0396976.1"/>
    </source>
</evidence>
<dbReference type="HAMAP" id="MF_00802">
    <property type="entry name" value="GlnE"/>
    <property type="match status" value="1"/>
</dbReference>
<evidence type="ECO:0000256" key="2">
    <source>
        <dbReference type="ARBA" id="ARBA00022695"/>
    </source>
</evidence>
<comment type="similarity">
    <text evidence="7">Belongs to the GlnE family.</text>
</comment>
<evidence type="ECO:0000259" key="9">
    <source>
        <dbReference type="Pfam" id="PF08335"/>
    </source>
</evidence>
<dbReference type="GO" id="GO:0016874">
    <property type="term" value="F:ligase activity"/>
    <property type="evidence" value="ECO:0007669"/>
    <property type="project" value="UniProtKB-KW"/>
</dbReference>
<dbReference type="EMBL" id="JAEHNZ010000003">
    <property type="protein sequence ID" value="MBK0396976.1"/>
    <property type="molecule type" value="Genomic_DNA"/>
</dbReference>
<dbReference type="Pfam" id="PF03710">
    <property type="entry name" value="GlnE"/>
    <property type="match status" value="2"/>
</dbReference>
<comment type="caution">
    <text evidence="10">The sequence shown here is derived from an EMBL/GenBank/DDBJ whole genome shotgun (WGS) entry which is preliminary data.</text>
</comment>
<sequence>MLHTAAPFSLWLQRQLANQTLNLDLLAQWLPRPLTPDDYAQFAHWQQLQAEGNEAEIARQLRVLRRHVLAHIIARDINRQSPLAEVTRTITQFADFAINTALDYAHAHYQALYGTPIGRHTGAEQHLTVITMGKAGGYELNVSSDLDLIFTYPESGDTNGKRERSNQEFFTKVGQKLIALLGDITADGQVFRVDMRLRPDGDSGALVASETALEQYLITQGREWERYAWCKARIVTPHANDIAALVRPFVFRKYLDYNAYHAMRALHRQIKQEVQKRGMEHNIKLGAGGIREIEFIAQIFQMIRGGQNPGLQLKGTQETLAKLGELGILPEDTVARLLAAYRFLRDVEHRLQYWDDQQTQTLPDDPEQQTQLAISMGFADYAAFSGSLKTQRDFVNQQFNQILNPPEQPDSEAQHPLAELWDNAAPNRQPENGRGEFRRSQNELAALGYTDSARIAERLAHIRQGSKYRQLSAQAQPRFDAIVPRMIEAAARRPNPDATLLRLLDFLDTVSRRSAYLAFLQQYPAALNQVAELMSQSAWAAEYLRQHPILLDELLSAQLMQPLDWAALENELSGSLNAQDDTESKMDTLRRFQHAQTFRLLVQDLAGQWTVEALSDELSRLADIILRQTLHHAWHSIPKIHRPDPQFIIIGYGKLGGKELGYTSDLDLVYLYDDPHPEAASLYTKLARRLTTWLSSSTGAGSLYELDLRLRPNGDSGFLVHSLAAYTQYQQQNAWTWEHQSLTRARYICGSAELGAQFEQLRRQIIAQPRNIGSLKSDILAMRQKIAASHPADNQNVKYARGGVVDVEFIVQYLVLAHSHEAPELLENYGNIALLGMAAQRGFIPPAQATAAQNAYRRYRQIQHNKKLRDLARAAVNEALLADYQAVKTLWAAVFGEAV</sequence>
<evidence type="ECO:0000256" key="3">
    <source>
        <dbReference type="ARBA" id="ARBA00022741"/>
    </source>
</evidence>
<evidence type="ECO:0000259" key="8">
    <source>
        <dbReference type="Pfam" id="PF03710"/>
    </source>
</evidence>
<feature type="domain" description="PII-uridylyltransferase/Glutamine-synthetase adenylyltransferase" evidence="9">
    <location>
        <begin position="266"/>
        <end position="402"/>
    </location>
</feature>
<dbReference type="GO" id="GO:0047388">
    <property type="term" value="F:[glutamine synthetase]-adenylyl-L-tyrosine phosphorylase activity"/>
    <property type="evidence" value="ECO:0007669"/>
    <property type="project" value="UniProtKB-EC"/>
</dbReference>
<dbReference type="RefSeq" id="WP_200523001.1">
    <property type="nucleotide sequence ID" value="NZ_JAEHNZ010000003.1"/>
</dbReference>
<dbReference type="InterPro" id="IPR005190">
    <property type="entry name" value="GlnE_rpt_dom"/>
</dbReference>
<dbReference type="SUPFAM" id="SSF81301">
    <property type="entry name" value="Nucleotidyltransferase"/>
    <property type="match status" value="2"/>
</dbReference>
<keyword evidence="10" id="KW-0436">Ligase</keyword>
<dbReference type="InterPro" id="IPR013546">
    <property type="entry name" value="PII_UdlTrfase/GS_AdlTrfase"/>
</dbReference>
<name>A0ABS1BUL2_9NEIS</name>
<feature type="region of interest" description="Adenylyl transferase" evidence="7">
    <location>
        <begin position="421"/>
        <end position="899"/>
    </location>
</feature>
<dbReference type="SUPFAM" id="SSF81593">
    <property type="entry name" value="Nucleotidyltransferase substrate binding subunit/domain"/>
    <property type="match status" value="2"/>
</dbReference>
<evidence type="ECO:0000256" key="7">
    <source>
        <dbReference type="HAMAP-Rule" id="MF_00802"/>
    </source>
</evidence>
<dbReference type="NCBIfam" id="NF008292">
    <property type="entry name" value="PRK11072.1"/>
    <property type="match status" value="1"/>
</dbReference>
<dbReference type="Proteomes" id="UP000614058">
    <property type="component" value="Unassembled WGS sequence"/>
</dbReference>
<dbReference type="Gene3D" id="3.30.460.10">
    <property type="entry name" value="Beta Polymerase, domain 2"/>
    <property type="match status" value="2"/>
</dbReference>
<dbReference type="Gene3D" id="1.20.120.1510">
    <property type="match status" value="1"/>
</dbReference>
<dbReference type="EC" id="2.7.7.42" evidence="7"/>
<keyword evidence="3 7" id="KW-0547">Nucleotide-binding</keyword>
<dbReference type="InterPro" id="IPR043519">
    <property type="entry name" value="NT_sf"/>
</dbReference>
<accession>A0ABS1BUL2</accession>
<keyword evidence="1 7" id="KW-0808">Transferase</keyword>
<evidence type="ECO:0000256" key="6">
    <source>
        <dbReference type="ARBA" id="ARBA00023268"/>
    </source>
</evidence>
<protein>
    <recommendedName>
        <fullName evidence="7">Bifunctional glutamine synthetase adenylyltransferase/adenylyl-removing enzyme</fullName>
    </recommendedName>
    <alternativeName>
        <fullName evidence="7">ATP:glutamine synthetase adenylyltransferase</fullName>
    </alternativeName>
    <alternativeName>
        <fullName evidence="7">ATase</fullName>
    </alternativeName>
    <domain>
        <recommendedName>
            <fullName evidence="7">Glutamine synthetase adenylyl-L-tyrosine phosphorylase</fullName>
            <ecNumber evidence="7">2.7.7.89</ecNumber>
        </recommendedName>
        <alternativeName>
            <fullName evidence="7">Adenylyl removase</fullName>
            <shortName evidence="7">AR</shortName>
            <shortName evidence="7">AT-N</shortName>
        </alternativeName>
    </domain>
    <domain>
        <recommendedName>
            <fullName evidence="7">Glutamine synthetase adenylyl transferase</fullName>
            <ecNumber evidence="7">2.7.7.42</ecNumber>
        </recommendedName>
        <alternativeName>
            <fullName evidence="7">Adenylyl transferase</fullName>
            <shortName evidence="7">AT</shortName>
            <shortName evidence="7">AT-C</shortName>
        </alternativeName>
    </domain>
</protein>
<dbReference type="CDD" id="cd05401">
    <property type="entry name" value="NT_GlnE_GlnD_like"/>
    <property type="match status" value="2"/>
</dbReference>
<gene>
    <name evidence="7 10" type="primary">glnE</name>
    <name evidence="10" type="ORF">JDW22_10420</name>
</gene>
<evidence type="ECO:0000256" key="1">
    <source>
        <dbReference type="ARBA" id="ARBA00022679"/>
    </source>
</evidence>
<dbReference type="Pfam" id="PF08335">
    <property type="entry name" value="GlnD_UR_UTase"/>
    <property type="match status" value="2"/>
</dbReference>
<feature type="domain" description="Glutamate-ammonia ligase adenylyltransferase repeated" evidence="8">
    <location>
        <begin position="5"/>
        <end position="238"/>
    </location>
</feature>
<dbReference type="EC" id="2.7.7.89" evidence="7"/>
<dbReference type="InterPro" id="IPR023057">
    <property type="entry name" value="GlnE"/>
</dbReference>
<dbReference type="PANTHER" id="PTHR30621:SF0">
    <property type="entry name" value="BIFUNCTIONAL GLUTAMINE SYNTHETASE ADENYLYLTRANSFERASE_ADENYLYL-REMOVING ENZYME"/>
    <property type="match status" value="1"/>
</dbReference>
<evidence type="ECO:0000256" key="4">
    <source>
        <dbReference type="ARBA" id="ARBA00022840"/>
    </source>
</evidence>
<feature type="domain" description="PII-uridylyltransferase/Glutamine-synthetase adenylyltransferase" evidence="9">
    <location>
        <begin position="783"/>
        <end position="866"/>
    </location>
</feature>
<keyword evidence="6 7" id="KW-0511">Multifunctional enzyme</keyword>
<dbReference type="PANTHER" id="PTHR30621">
    <property type="entry name" value="GLUTAMINE SYNTHETASE ADENYLYLTRANSFERASE"/>
    <property type="match status" value="1"/>
</dbReference>
<dbReference type="Gene3D" id="1.20.120.330">
    <property type="entry name" value="Nucleotidyltransferases domain 2"/>
    <property type="match status" value="2"/>
</dbReference>
<keyword evidence="2 7" id="KW-0548">Nucleotidyltransferase</keyword>
<comment type="catalytic activity">
    <reaction evidence="7">
        <text>[glutamine synthetase]-O(4)-(5'-adenylyl)-L-tyrosine + phosphate = [glutamine synthetase]-L-tyrosine + ADP</text>
        <dbReference type="Rhea" id="RHEA:43716"/>
        <dbReference type="Rhea" id="RHEA-COMP:10660"/>
        <dbReference type="Rhea" id="RHEA-COMP:10661"/>
        <dbReference type="ChEBI" id="CHEBI:43474"/>
        <dbReference type="ChEBI" id="CHEBI:46858"/>
        <dbReference type="ChEBI" id="CHEBI:83624"/>
        <dbReference type="ChEBI" id="CHEBI:456216"/>
        <dbReference type="EC" id="2.7.7.89"/>
    </reaction>
</comment>